<feature type="region of interest" description="Disordered" evidence="1">
    <location>
        <begin position="70"/>
        <end position="91"/>
    </location>
</feature>
<dbReference type="AlphaFoldDB" id="A0A4X1TNV0"/>
<evidence type="ECO:0000313" key="3">
    <source>
        <dbReference type="Proteomes" id="UP000314985"/>
    </source>
</evidence>
<name>A0A4X1TNV0_PIG</name>
<protein>
    <submittedName>
        <fullName evidence="2">Uncharacterized protein</fullName>
    </submittedName>
</protein>
<proteinExistence type="predicted"/>
<reference evidence="2" key="2">
    <citation type="submission" date="2025-08" db="UniProtKB">
        <authorList>
            <consortium name="Ensembl"/>
        </authorList>
    </citation>
    <scope>IDENTIFICATION</scope>
</reference>
<organism evidence="2 3">
    <name type="scientific">Sus scrofa</name>
    <name type="common">Pig</name>
    <dbReference type="NCBI Taxonomy" id="9823"/>
    <lineage>
        <taxon>Eukaryota</taxon>
        <taxon>Metazoa</taxon>
        <taxon>Chordata</taxon>
        <taxon>Craniata</taxon>
        <taxon>Vertebrata</taxon>
        <taxon>Euteleostomi</taxon>
        <taxon>Mammalia</taxon>
        <taxon>Eutheria</taxon>
        <taxon>Laurasiatheria</taxon>
        <taxon>Artiodactyla</taxon>
        <taxon>Suina</taxon>
        <taxon>Suidae</taxon>
        <taxon>Sus</taxon>
    </lineage>
</organism>
<evidence type="ECO:0000256" key="1">
    <source>
        <dbReference type="SAM" id="MobiDB-lite"/>
    </source>
</evidence>
<dbReference type="Ensembl" id="ENSSSCT00070020363.1">
    <property type="protein sequence ID" value="ENSSSCP00070016923.1"/>
    <property type="gene ID" value="ENSSSCG00070010475.1"/>
</dbReference>
<accession>A0A4X1TNV0</accession>
<evidence type="ECO:0000313" key="2">
    <source>
        <dbReference type="Ensembl" id="ENSSSCP00070016923.1"/>
    </source>
</evidence>
<dbReference type="Proteomes" id="UP000314985">
    <property type="component" value="Chromosome 7"/>
</dbReference>
<sequence length="150" mass="16105">MTHNLWSVKAQALVRSERAVKLSVRLPGREDSGGGRWCLPLQLARAFSQPSIHVNLTTPCPDPGLACASAGNRGRQGHPKERVPPHPQPLPSRRGLPSLFLTWPSLSLQATPASFLVTLSFLSQPSFSKGLSSLAGFLAHLQCPLQPTAS</sequence>
<reference evidence="2 3" key="1">
    <citation type="submission" date="2017-08" db="EMBL/GenBank/DDBJ databases">
        <title>USMARCv1.0.</title>
        <authorList>
            <person name="Hannum G.I."/>
            <person name="Koren S."/>
            <person name="Schroeder S.G."/>
            <person name="Chin S.C."/>
            <person name="Nonneman D.J."/>
            <person name="Becker S.A."/>
            <person name="Rosen B.D."/>
            <person name="Bickhart D.M."/>
            <person name="Putnam N.H."/>
            <person name="Green R.E."/>
            <person name="Tuggle C.K."/>
            <person name="Liu H."/>
            <person name="Rohrer G.A."/>
            <person name="Warr A."/>
            <person name="Hall R."/>
            <person name="Kim K."/>
            <person name="Hume D.A."/>
            <person name="Talbot R."/>
            <person name="Chow W."/>
            <person name="Howe K."/>
            <person name="Schwartz A.S."/>
            <person name="Watson M."/>
            <person name="Archibald A.L."/>
            <person name="Phillippy A.M."/>
            <person name="Smith T.P.L."/>
        </authorList>
    </citation>
    <scope>NUCLEOTIDE SEQUENCE [LARGE SCALE GENOMIC DNA]</scope>
</reference>